<name>A0A2V1H1H6_9GAMM</name>
<dbReference type="AlphaFoldDB" id="A0A2V1H1H6"/>
<dbReference type="Proteomes" id="UP000244906">
    <property type="component" value="Unassembled WGS sequence"/>
</dbReference>
<evidence type="ECO:0008006" key="3">
    <source>
        <dbReference type="Google" id="ProtNLM"/>
    </source>
</evidence>
<protein>
    <recommendedName>
        <fullName evidence="3">Twin-arginine translocation pathway signal protein</fullName>
    </recommendedName>
</protein>
<accession>A0A2V1H1H6</accession>
<evidence type="ECO:0000313" key="2">
    <source>
        <dbReference type="Proteomes" id="UP000244906"/>
    </source>
</evidence>
<dbReference type="OrthoDB" id="6398409at2"/>
<dbReference type="RefSeq" id="WP_116687748.1">
    <property type="nucleotide sequence ID" value="NZ_CAWNYD010000005.1"/>
</dbReference>
<keyword evidence="2" id="KW-1185">Reference proteome</keyword>
<proteinExistence type="predicted"/>
<comment type="caution">
    <text evidence="1">The sequence shown here is derived from an EMBL/GenBank/DDBJ whole genome shotgun (WGS) entry which is preliminary data.</text>
</comment>
<gene>
    <name evidence="1" type="ORF">DC094_14175</name>
</gene>
<dbReference type="PROSITE" id="PS51318">
    <property type="entry name" value="TAT"/>
    <property type="match status" value="1"/>
</dbReference>
<evidence type="ECO:0000313" key="1">
    <source>
        <dbReference type="EMBL" id="PVZ68420.1"/>
    </source>
</evidence>
<organism evidence="1 2">
    <name type="scientific">Pelagibaculum spongiae</name>
    <dbReference type="NCBI Taxonomy" id="2080658"/>
    <lineage>
        <taxon>Bacteria</taxon>
        <taxon>Pseudomonadati</taxon>
        <taxon>Pseudomonadota</taxon>
        <taxon>Gammaproteobacteria</taxon>
        <taxon>Oceanospirillales</taxon>
        <taxon>Pelagibaculum</taxon>
    </lineage>
</organism>
<dbReference type="InterPro" id="IPR006311">
    <property type="entry name" value="TAT_signal"/>
</dbReference>
<dbReference type="EMBL" id="QDDL01000005">
    <property type="protein sequence ID" value="PVZ68420.1"/>
    <property type="molecule type" value="Genomic_DNA"/>
</dbReference>
<sequence length="184" mass="20308">MLSRRQLLKTGIAGVCMLGAARLAYGPFGENVSAYSSALSDQFQWLTPQRANIVSRFAPVMLQGAIPANNPARQQTLDEVVYGFDLAVSGLTPAIQKEVDQLFMLLELAPSRRLLFQVWDGWDHATDQQLADFLNAMKNHPIGLLQTAYAALHKLTMAAWYGNPKSWERIGYPGPPHHLFGGVS</sequence>
<reference evidence="1 2" key="1">
    <citation type="submission" date="2018-04" db="EMBL/GenBank/DDBJ databases">
        <title>Thalassorhabdus spongiae gen. nov., sp. nov., isolated from a marine sponge in South-West Iceland.</title>
        <authorList>
            <person name="Knobloch S."/>
            <person name="Daussin A."/>
            <person name="Johannsson R."/>
            <person name="Marteinsson V.T."/>
        </authorList>
    </citation>
    <scope>NUCLEOTIDE SEQUENCE [LARGE SCALE GENOMIC DNA]</scope>
    <source>
        <strain evidence="1 2">Hp12</strain>
    </source>
</reference>